<dbReference type="EMBL" id="MF782455">
    <property type="protein sequence ID" value="ATZ80415.1"/>
    <property type="molecule type" value="Genomic_DNA"/>
</dbReference>
<dbReference type="Pfam" id="PF00226">
    <property type="entry name" value="DnaJ"/>
    <property type="match status" value="1"/>
</dbReference>
<name>A0A2H4UUB5_9VIRU</name>
<evidence type="ECO:0000259" key="2">
    <source>
        <dbReference type="PROSITE" id="PS50076"/>
    </source>
</evidence>
<dbReference type="GO" id="GO:0051787">
    <property type="term" value="F:misfolded protein binding"/>
    <property type="evidence" value="ECO:0007669"/>
    <property type="project" value="TreeGrafter"/>
</dbReference>
<proteinExistence type="predicted"/>
<keyword evidence="4" id="KW-1185">Reference proteome</keyword>
<dbReference type="PANTHER" id="PTHR44360:SF1">
    <property type="entry name" value="DNAJ HOMOLOG SUBFAMILY B MEMBER 9"/>
    <property type="match status" value="1"/>
</dbReference>
<dbReference type="GO" id="GO:0036503">
    <property type="term" value="P:ERAD pathway"/>
    <property type="evidence" value="ECO:0007669"/>
    <property type="project" value="TreeGrafter"/>
</dbReference>
<keyword evidence="1" id="KW-0143">Chaperone</keyword>
<dbReference type="SMART" id="SM00271">
    <property type="entry name" value="DnaJ"/>
    <property type="match status" value="1"/>
</dbReference>
<dbReference type="InterPro" id="IPR036869">
    <property type="entry name" value="J_dom_sf"/>
</dbReference>
<sequence length="243" mass="28785">MKNKCYKILNIKEGSTYTEIKSAYKKLALKYHPDKFDGNNEKFIEVHKAYKCLTKNDNNSDDSDELINYNDKYNEYNNNLNNLFQQIKKWTIPFLNSFILQNKKSDIVCTITCKLIDRYNDKYMKLEIERKTRDNFFVYIPLKKDTHVFLNEGEISGNNAGNIVIKTKTIECGDYYIKNSNMYKKIIVDKIPDVYSFIHIDDKNYNIKKEDIIYDKFAIIENIGLLNENNIRGDLLCEFQFNS</sequence>
<dbReference type="CDD" id="cd06257">
    <property type="entry name" value="DnaJ"/>
    <property type="match status" value="1"/>
</dbReference>
<dbReference type="Proteomes" id="UP000240325">
    <property type="component" value="Segment"/>
</dbReference>
<accession>A0A2H4UUB5</accession>
<gene>
    <name evidence="3" type="ORF">BMW23_0360</name>
</gene>
<dbReference type="SUPFAM" id="SSF46565">
    <property type="entry name" value="Chaperone J-domain"/>
    <property type="match status" value="1"/>
</dbReference>
<evidence type="ECO:0000256" key="1">
    <source>
        <dbReference type="ARBA" id="ARBA00023186"/>
    </source>
</evidence>
<dbReference type="PRINTS" id="PR00625">
    <property type="entry name" value="JDOMAIN"/>
</dbReference>
<evidence type="ECO:0000313" key="3">
    <source>
        <dbReference type="EMBL" id="ATZ80415.1"/>
    </source>
</evidence>
<reference evidence="3" key="1">
    <citation type="journal article" date="2017" name="Elife">
        <title>The kinetoplastid-infecting Bodo saltans virus (BsV), a window into the most abundant giant viruses in the sea.</title>
        <authorList>
            <person name="Deeg C.M."/>
            <person name="Chow C.-E.T."/>
            <person name="Suttle C.A."/>
        </authorList>
    </citation>
    <scope>NUCLEOTIDE SEQUENCE</scope>
    <source>
        <strain evidence="3">NG1</strain>
    </source>
</reference>
<dbReference type="InterPro" id="IPR001623">
    <property type="entry name" value="DnaJ_domain"/>
</dbReference>
<protein>
    <submittedName>
        <fullName evidence="3">Molecular chaperone DnaJ/Hsp40</fullName>
    </submittedName>
</protein>
<organism evidence="3">
    <name type="scientific">Bodo saltans virus</name>
    <dbReference type="NCBI Taxonomy" id="2024608"/>
    <lineage>
        <taxon>Viruses</taxon>
        <taxon>Varidnaviria</taxon>
        <taxon>Bamfordvirae</taxon>
        <taxon>Nucleocytoviricota</taxon>
        <taxon>Megaviricetes</taxon>
        <taxon>Imitervirales</taxon>
        <taxon>Mimiviridae</taxon>
        <taxon>Klosneuvirinae</taxon>
        <taxon>Theiavirus</taxon>
        <taxon>Theiavirus salishense</taxon>
    </lineage>
</organism>
<evidence type="ECO:0000313" key="4">
    <source>
        <dbReference type="Proteomes" id="UP000240325"/>
    </source>
</evidence>
<dbReference type="InterPro" id="IPR051948">
    <property type="entry name" value="Hsp70_co-chaperone_J-domain"/>
</dbReference>
<dbReference type="PANTHER" id="PTHR44360">
    <property type="entry name" value="DNAJ HOMOLOG SUBFAMILY B MEMBER 9"/>
    <property type="match status" value="1"/>
</dbReference>
<dbReference type="Gene3D" id="1.10.287.110">
    <property type="entry name" value="DnaJ domain"/>
    <property type="match status" value="1"/>
</dbReference>
<dbReference type="PROSITE" id="PS50076">
    <property type="entry name" value="DNAJ_2"/>
    <property type="match status" value="1"/>
</dbReference>
<feature type="domain" description="J" evidence="2">
    <location>
        <begin position="4"/>
        <end position="77"/>
    </location>
</feature>
<dbReference type="GO" id="GO:0051087">
    <property type="term" value="F:protein-folding chaperone binding"/>
    <property type="evidence" value="ECO:0007669"/>
    <property type="project" value="TreeGrafter"/>
</dbReference>